<dbReference type="EMBL" id="OBDZ01000003">
    <property type="protein sequence ID" value="SNY15528.1"/>
    <property type="molecule type" value="Genomic_DNA"/>
</dbReference>
<dbReference type="SMART" id="SM00642">
    <property type="entry name" value="Aamy"/>
    <property type="match status" value="1"/>
</dbReference>
<dbReference type="InterPro" id="IPR013780">
    <property type="entry name" value="Glyco_hydro_b"/>
</dbReference>
<dbReference type="InterPro" id="IPR006047">
    <property type="entry name" value="GH13_cat_dom"/>
</dbReference>
<gene>
    <name evidence="3" type="ORF">SAMN06265827_10351</name>
</gene>
<name>A0A285FWL0_9FIRM</name>
<accession>A0A285FWL0</accession>
<evidence type="ECO:0000313" key="3">
    <source>
        <dbReference type="EMBL" id="SNY15528.1"/>
    </source>
</evidence>
<dbReference type="AlphaFoldDB" id="A0A285FWL0"/>
<dbReference type="PANTHER" id="PTHR43002">
    <property type="entry name" value="GLYCOGEN DEBRANCHING ENZYME"/>
    <property type="match status" value="1"/>
</dbReference>
<dbReference type="InterPro" id="IPR011840">
    <property type="entry name" value="PulA_typeI"/>
</dbReference>
<protein>
    <submittedName>
        <fullName evidence="3">Pullulanase</fullName>
    </submittedName>
</protein>
<dbReference type="Gene3D" id="3.20.20.80">
    <property type="entry name" value="Glycosidases"/>
    <property type="match status" value="1"/>
</dbReference>
<dbReference type="InterPro" id="IPR049117">
    <property type="entry name" value="pulA_all-beta"/>
</dbReference>
<dbReference type="InterPro" id="IPR004193">
    <property type="entry name" value="Glyco_hydro_13_N"/>
</dbReference>
<dbReference type="Pfam" id="PF00128">
    <property type="entry name" value="Alpha-amylase"/>
    <property type="match status" value="1"/>
</dbReference>
<dbReference type="InterPro" id="IPR017853">
    <property type="entry name" value="GH"/>
</dbReference>
<dbReference type="Pfam" id="PF02922">
    <property type="entry name" value="CBM_48"/>
    <property type="match status" value="1"/>
</dbReference>
<dbReference type="Pfam" id="PF21653">
    <property type="entry name" value="pulA_all-beta"/>
    <property type="match status" value="1"/>
</dbReference>
<sequence>MNNYLDRFSESERVYLEYSDEQLGCQYTPEKTMFAVWSPNSDKVSLVLYGENFDEEEADKVYEMEKKENGVWTVNVSGNHKNKFYQYKVECDEEVNYAVDPYARAVSQNGVKGAVVDLKETDPSGWAGDKRPIFEEIEDAVLYEMHVRDFSISENSGMKYKGKYLAFTEEGATLAGTDIKTGIDHLKELGITHIHLLPIFDYGSVDESKDEEYNWGYDPMNYNVPEGSYSTDSTDPLARIKELKEMVLSLHKNGIRVVMDVVYNHTYATLTSSFGKLAPEYYYRFKDNGEFSNGSGCGNEVASEIPMVRKFIVESVKYWAEEYHIDGFRFDLMALHDKETMKLIEKTLREIDSNILIYGEPWMADYSPLPGELQMRKGEQRNLGIGVFNDNLRDAVKGSTRGEDRGYATGKISNINHVKEGIVAAINSFAANPNEVVNYVSAHDDLSLWDKIEKSNPVDSRANKVRMNNLCNAIVLTSQGIPFLHGGVELLRTKYGVANSYNSPDDINQIEWERKTKNFESFAYNKGLIELRREHPAFRMRDSEEIREKLEFLEAADGIIIYQLKDNANNDSWKQIVVIFNPNHESKEVILPEDDKWNVVVKEERAGTEVLEVIDNQRVMVPKISTMVLYK</sequence>
<evidence type="ECO:0000313" key="4">
    <source>
        <dbReference type="Proteomes" id="UP000219573"/>
    </source>
</evidence>
<comment type="similarity">
    <text evidence="1">Belongs to the glycosyl hydrolase 13 family.</text>
</comment>
<dbReference type="Gene3D" id="2.60.40.10">
    <property type="entry name" value="Immunoglobulins"/>
    <property type="match status" value="1"/>
</dbReference>
<dbReference type="InterPro" id="IPR013783">
    <property type="entry name" value="Ig-like_fold"/>
</dbReference>
<dbReference type="GO" id="GO:0005975">
    <property type="term" value="P:carbohydrate metabolic process"/>
    <property type="evidence" value="ECO:0007669"/>
    <property type="project" value="InterPro"/>
</dbReference>
<keyword evidence="4" id="KW-1185">Reference proteome</keyword>
<dbReference type="SUPFAM" id="SSF51445">
    <property type="entry name" value="(Trans)glycosidases"/>
    <property type="match status" value="1"/>
</dbReference>
<dbReference type="Gene3D" id="2.60.40.1180">
    <property type="entry name" value="Golgi alpha-mannosidase II"/>
    <property type="match status" value="1"/>
</dbReference>
<evidence type="ECO:0000256" key="1">
    <source>
        <dbReference type="ARBA" id="ARBA00008061"/>
    </source>
</evidence>
<evidence type="ECO:0000259" key="2">
    <source>
        <dbReference type="SMART" id="SM00642"/>
    </source>
</evidence>
<reference evidence="4" key="1">
    <citation type="submission" date="2017-09" db="EMBL/GenBank/DDBJ databases">
        <authorList>
            <person name="Varghese N."/>
            <person name="Submissions S."/>
        </authorList>
    </citation>
    <scope>NUCLEOTIDE SEQUENCE [LARGE SCALE GENOMIC DNA]</scope>
    <source>
        <strain evidence="4">MSL47</strain>
    </source>
</reference>
<dbReference type="InterPro" id="IPR014756">
    <property type="entry name" value="Ig_E-set"/>
</dbReference>
<dbReference type="SMR" id="A0A285FWL0"/>
<dbReference type="SUPFAM" id="SSF81296">
    <property type="entry name" value="E set domains"/>
    <property type="match status" value="1"/>
</dbReference>
<dbReference type="STRING" id="1413210.U472_14485"/>
<dbReference type="CDD" id="cd02860">
    <property type="entry name" value="E_set_Pullulanase"/>
    <property type="match status" value="1"/>
</dbReference>
<feature type="domain" description="Glycosyl hydrolase family 13 catalytic" evidence="2">
    <location>
        <begin position="144"/>
        <end position="532"/>
    </location>
</feature>
<dbReference type="CDD" id="cd11341">
    <property type="entry name" value="AmyAc_Pullulanase_LD-like"/>
    <property type="match status" value="1"/>
</dbReference>
<proteinExistence type="inferred from homology"/>
<dbReference type="Proteomes" id="UP000219573">
    <property type="component" value="Unassembled WGS sequence"/>
</dbReference>
<dbReference type="NCBIfam" id="TIGR02104">
    <property type="entry name" value="pulA_typeI"/>
    <property type="match status" value="1"/>
</dbReference>
<organism evidence="3 4">
    <name type="scientific">Orenia metallireducens</name>
    <dbReference type="NCBI Taxonomy" id="1413210"/>
    <lineage>
        <taxon>Bacteria</taxon>
        <taxon>Bacillati</taxon>
        <taxon>Bacillota</taxon>
        <taxon>Clostridia</taxon>
        <taxon>Halanaerobiales</taxon>
        <taxon>Halobacteroidaceae</taxon>
        <taxon>Orenia</taxon>
    </lineage>
</organism>
<dbReference type="GO" id="GO:0004553">
    <property type="term" value="F:hydrolase activity, hydrolyzing O-glycosyl compounds"/>
    <property type="evidence" value="ECO:0007669"/>
    <property type="project" value="InterPro"/>
</dbReference>
<dbReference type="RefSeq" id="WP_253250653.1">
    <property type="nucleotide sequence ID" value="NZ_OBDZ01000003.1"/>
</dbReference>